<dbReference type="SUPFAM" id="SSF55874">
    <property type="entry name" value="ATPase domain of HSP90 chaperone/DNA topoisomerase II/histidine kinase"/>
    <property type="match status" value="1"/>
</dbReference>
<evidence type="ECO:0000259" key="14">
    <source>
        <dbReference type="PROSITE" id="PS50109"/>
    </source>
</evidence>
<dbReference type="SMART" id="SM00091">
    <property type="entry name" value="PAS"/>
    <property type="match status" value="4"/>
</dbReference>
<keyword evidence="4" id="KW-0597">Phosphoprotein</keyword>
<evidence type="ECO:0000256" key="4">
    <source>
        <dbReference type="ARBA" id="ARBA00022553"/>
    </source>
</evidence>
<dbReference type="Pfam" id="PF00512">
    <property type="entry name" value="HisKA"/>
    <property type="match status" value="1"/>
</dbReference>
<keyword evidence="12" id="KW-0472">Membrane</keyword>
<evidence type="ECO:0000259" key="15">
    <source>
        <dbReference type="PROSITE" id="PS50112"/>
    </source>
</evidence>
<protein>
    <recommendedName>
        <fullName evidence="3">histidine kinase</fullName>
        <ecNumber evidence="3">2.7.13.3</ecNumber>
    </recommendedName>
</protein>
<evidence type="ECO:0000256" key="6">
    <source>
        <dbReference type="ARBA" id="ARBA00022692"/>
    </source>
</evidence>
<dbReference type="Pfam" id="PF02518">
    <property type="entry name" value="HATPase_c"/>
    <property type="match status" value="1"/>
</dbReference>
<gene>
    <name evidence="17" type="ORF">GO621_08625</name>
</gene>
<dbReference type="SUPFAM" id="SSF55785">
    <property type="entry name" value="PYP-like sensor domain (PAS domain)"/>
    <property type="match status" value="3"/>
</dbReference>
<dbReference type="FunFam" id="3.30.565.10:FF:000006">
    <property type="entry name" value="Sensor histidine kinase WalK"/>
    <property type="match status" value="1"/>
</dbReference>
<dbReference type="InterPro" id="IPR050351">
    <property type="entry name" value="BphY/WalK/GraS-like"/>
</dbReference>
<dbReference type="SMART" id="SM00086">
    <property type="entry name" value="PAC"/>
    <property type="match status" value="3"/>
</dbReference>
<evidence type="ECO:0000313" key="18">
    <source>
        <dbReference type="Proteomes" id="UP000462014"/>
    </source>
</evidence>
<dbReference type="Proteomes" id="UP000462014">
    <property type="component" value="Unassembled WGS sequence"/>
</dbReference>
<dbReference type="Gene3D" id="3.30.565.10">
    <property type="entry name" value="Histidine kinase-like ATPase, C-terminal domain"/>
    <property type="match status" value="1"/>
</dbReference>
<dbReference type="SMART" id="SM00388">
    <property type="entry name" value="HisKA"/>
    <property type="match status" value="1"/>
</dbReference>
<dbReference type="PANTHER" id="PTHR42878">
    <property type="entry name" value="TWO-COMPONENT HISTIDINE KINASE"/>
    <property type="match status" value="1"/>
</dbReference>
<keyword evidence="10" id="KW-1133">Transmembrane helix</keyword>
<comment type="catalytic activity">
    <reaction evidence="1">
        <text>ATP + protein L-histidine = ADP + protein N-phospho-L-histidine.</text>
        <dbReference type="EC" id="2.7.13.3"/>
    </reaction>
</comment>
<proteinExistence type="predicted"/>
<dbReference type="GO" id="GO:0016020">
    <property type="term" value="C:membrane"/>
    <property type="evidence" value="ECO:0007669"/>
    <property type="project" value="UniProtKB-SubCell"/>
</dbReference>
<dbReference type="Pfam" id="PF08447">
    <property type="entry name" value="PAS_3"/>
    <property type="match status" value="1"/>
</dbReference>
<keyword evidence="11" id="KW-0902">Two-component regulatory system</keyword>
<dbReference type="InterPro" id="IPR035965">
    <property type="entry name" value="PAS-like_dom_sf"/>
</dbReference>
<dbReference type="InterPro" id="IPR013656">
    <property type="entry name" value="PAS_4"/>
</dbReference>
<dbReference type="InterPro" id="IPR036890">
    <property type="entry name" value="HATPase_C_sf"/>
</dbReference>
<dbReference type="PRINTS" id="PR00344">
    <property type="entry name" value="BCTRLSENSOR"/>
</dbReference>
<keyword evidence="13" id="KW-0175">Coiled coil</keyword>
<dbReference type="GO" id="GO:0005524">
    <property type="term" value="F:ATP binding"/>
    <property type="evidence" value="ECO:0007669"/>
    <property type="project" value="UniProtKB-KW"/>
</dbReference>
<keyword evidence="5" id="KW-0808">Transferase</keyword>
<dbReference type="NCBIfam" id="TIGR00229">
    <property type="entry name" value="sensory_box"/>
    <property type="match status" value="3"/>
</dbReference>
<keyword evidence="6" id="KW-0812">Transmembrane</keyword>
<dbReference type="CDD" id="cd00082">
    <property type="entry name" value="HisKA"/>
    <property type="match status" value="1"/>
</dbReference>
<dbReference type="InterPro" id="IPR000700">
    <property type="entry name" value="PAS-assoc_C"/>
</dbReference>
<name>A0A7K1SW99_9SPHI</name>
<dbReference type="GO" id="GO:0030295">
    <property type="term" value="F:protein kinase activator activity"/>
    <property type="evidence" value="ECO:0007669"/>
    <property type="project" value="TreeGrafter"/>
</dbReference>
<dbReference type="PROSITE" id="PS50112">
    <property type="entry name" value="PAS"/>
    <property type="match status" value="1"/>
</dbReference>
<dbReference type="GO" id="GO:0007234">
    <property type="term" value="P:osmosensory signaling via phosphorelay pathway"/>
    <property type="evidence" value="ECO:0007669"/>
    <property type="project" value="TreeGrafter"/>
</dbReference>
<dbReference type="Gene3D" id="3.30.450.20">
    <property type="entry name" value="PAS domain"/>
    <property type="match status" value="4"/>
</dbReference>
<dbReference type="EMBL" id="WPIK01000006">
    <property type="protein sequence ID" value="MVN21601.1"/>
    <property type="molecule type" value="Genomic_DNA"/>
</dbReference>
<evidence type="ECO:0000256" key="11">
    <source>
        <dbReference type="ARBA" id="ARBA00023012"/>
    </source>
</evidence>
<dbReference type="InterPro" id="IPR004358">
    <property type="entry name" value="Sig_transdc_His_kin-like_C"/>
</dbReference>
<dbReference type="Pfam" id="PF08448">
    <property type="entry name" value="PAS_4"/>
    <property type="match status" value="3"/>
</dbReference>
<dbReference type="PANTHER" id="PTHR42878:SF7">
    <property type="entry name" value="SENSOR HISTIDINE KINASE GLRK"/>
    <property type="match status" value="1"/>
</dbReference>
<sequence length="804" mass="91043">MMEPLQEPLFQNLFNHLAEPHVVVKADSPRFTVVACNKQYKAVSNTLNKDIIGMGIKEISDLKNANYEGDSIIEKALNKAIETRQVVKLAAVRYDIPSADGLQMQQSWWQTEYIPVLGQNGKAEYLLCTIHNITEQVTSKKNRERAEQQEKALRKEQLLNEELAETIKKLEESQQNLAKLNNELEDRVASRTKALSDSEARFRNMIEQSPVAMLVNKGDDLIFEIVNQPMLKLIGKGDAIKGKPLYEAIPELKGQPVVDKLYHTYQTGEEWTGYEQLVLMDREGKSYQGYYNVTYKPLIENGQITGVLEVAVDVTEQVQARQKILESETMFRAIFEQSPLAFCVLKGRDLVTELANDNILKLWGKTRQEVIGKPQTVARPEVQGLPWLKLINQVYTTGVTHKNPEFKILMQQDGKPEEGYFNAVYQPLKDAEGQTSAILVILEDVTDKVKAQQQVDQAQQQFRQAVDSANMGTWSINPASYQLTFCNRSKEIFGFSLKEDVSNRWAMNAVDPAYRQMVRKAIAAGIEKHEACDLEYPIINHISHERKWVRVTGKMFFDENNRPALFSGLLMDITTRKLDDIRKNDFIAIVSHELKTPLTTLKAYAQMLTVKSKKAEDVFTVVALEKVNSQVKKMTGLINSFLNVSRLEAGKIHLDKVNFSLDELVKERINEFALTIKSHIISLSPCGPLTVFADYEKIGQVINNLLTNAIKYSPAGKRIEVSCQSEEGMARISVKDEGMGIKAHDISKLFERFYRVEGRHTQNISGFGIGLYLCAEIIQRHNGKIGVESEIGKGSNFWFTLPLS</sequence>
<evidence type="ECO:0000256" key="7">
    <source>
        <dbReference type="ARBA" id="ARBA00022741"/>
    </source>
</evidence>
<feature type="domain" description="Histidine kinase" evidence="14">
    <location>
        <begin position="589"/>
        <end position="804"/>
    </location>
</feature>
<evidence type="ECO:0000256" key="9">
    <source>
        <dbReference type="ARBA" id="ARBA00022840"/>
    </source>
</evidence>
<organism evidence="17 18">
    <name type="scientific">Mucilaginibacter arboris</name>
    <dbReference type="NCBI Taxonomy" id="2682090"/>
    <lineage>
        <taxon>Bacteria</taxon>
        <taxon>Pseudomonadati</taxon>
        <taxon>Bacteroidota</taxon>
        <taxon>Sphingobacteriia</taxon>
        <taxon>Sphingobacteriales</taxon>
        <taxon>Sphingobacteriaceae</taxon>
        <taxon>Mucilaginibacter</taxon>
    </lineage>
</organism>
<dbReference type="InterPro" id="IPR013655">
    <property type="entry name" value="PAS_fold_3"/>
</dbReference>
<evidence type="ECO:0000256" key="3">
    <source>
        <dbReference type="ARBA" id="ARBA00012438"/>
    </source>
</evidence>
<dbReference type="GO" id="GO:0000155">
    <property type="term" value="F:phosphorelay sensor kinase activity"/>
    <property type="evidence" value="ECO:0007669"/>
    <property type="project" value="InterPro"/>
</dbReference>
<evidence type="ECO:0000256" key="8">
    <source>
        <dbReference type="ARBA" id="ARBA00022777"/>
    </source>
</evidence>
<keyword evidence="9" id="KW-0067">ATP-binding</keyword>
<dbReference type="SMART" id="SM00387">
    <property type="entry name" value="HATPase_c"/>
    <property type="match status" value="1"/>
</dbReference>
<keyword evidence="7" id="KW-0547">Nucleotide-binding</keyword>
<dbReference type="InterPro" id="IPR003594">
    <property type="entry name" value="HATPase_dom"/>
</dbReference>
<comment type="subcellular location">
    <subcellularLocation>
        <location evidence="2">Membrane</location>
        <topology evidence="2">Multi-pass membrane protein</topology>
    </subcellularLocation>
</comment>
<evidence type="ECO:0000256" key="12">
    <source>
        <dbReference type="ARBA" id="ARBA00023136"/>
    </source>
</evidence>
<evidence type="ECO:0000256" key="10">
    <source>
        <dbReference type="ARBA" id="ARBA00022989"/>
    </source>
</evidence>
<dbReference type="PROSITE" id="PS50109">
    <property type="entry name" value="HIS_KIN"/>
    <property type="match status" value="1"/>
</dbReference>
<dbReference type="EC" id="2.7.13.3" evidence="3"/>
<dbReference type="InterPro" id="IPR001610">
    <property type="entry name" value="PAC"/>
</dbReference>
<dbReference type="GO" id="GO:0000156">
    <property type="term" value="F:phosphorelay response regulator activity"/>
    <property type="evidence" value="ECO:0007669"/>
    <property type="project" value="TreeGrafter"/>
</dbReference>
<accession>A0A7K1SW99</accession>
<keyword evidence="8" id="KW-0418">Kinase</keyword>
<feature type="domain" description="PAS" evidence="15">
    <location>
        <begin position="458"/>
        <end position="529"/>
    </location>
</feature>
<dbReference type="CDD" id="cd00075">
    <property type="entry name" value="HATPase"/>
    <property type="match status" value="1"/>
</dbReference>
<keyword evidence="18" id="KW-1185">Reference proteome</keyword>
<feature type="domain" description="PAC" evidence="16">
    <location>
        <begin position="402"/>
        <end position="457"/>
    </location>
</feature>
<feature type="coiled-coil region" evidence="13">
    <location>
        <begin position="136"/>
        <end position="190"/>
    </location>
</feature>
<dbReference type="InterPro" id="IPR000014">
    <property type="entry name" value="PAS"/>
</dbReference>
<dbReference type="CDD" id="cd00130">
    <property type="entry name" value="PAS"/>
    <property type="match status" value="1"/>
</dbReference>
<evidence type="ECO:0000256" key="2">
    <source>
        <dbReference type="ARBA" id="ARBA00004141"/>
    </source>
</evidence>
<reference evidence="17 18" key="1">
    <citation type="submission" date="2019-12" db="EMBL/GenBank/DDBJ databases">
        <title>Mucilaginibacter sp. HMF7410 genome sequencing and assembly.</title>
        <authorList>
            <person name="Kang H."/>
            <person name="Cha I."/>
            <person name="Kim H."/>
            <person name="Joh K."/>
        </authorList>
    </citation>
    <scope>NUCLEOTIDE SEQUENCE [LARGE SCALE GENOMIC DNA]</scope>
    <source>
        <strain evidence="17 18">HMF7410</strain>
    </source>
</reference>
<dbReference type="AlphaFoldDB" id="A0A7K1SW99"/>
<dbReference type="InterPro" id="IPR003661">
    <property type="entry name" value="HisK_dim/P_dom"/>
</dbReference>
<evidence type="ECO:0000313" key="17">
    <source>
        <dbReference type="EMBL" id="MVN21601.1"/>
    </source>
</evidence>
<comment type="caution">
    <text evidence="17">The sequence shown here is derived from an EMBL/GenBank/DDBJ whole genome shotgun (WGS) entry which is preliminary data.</text>
</comment>
<dbReference type="PROSITE" id="PS50113">
    <property type="entry name" value="PAC"/>
    <property type="match status" value="1"/>
</dbReference>
<dbReference type="InterPro" id="IPR036097">
    <property type="entry name" value="HisK_dim/P_sf"/>
</dbReference>
<evidence type="ECO:0000259" key="16">
    <source>
        <dbReference type="PROSITE" id="PS50113"/>
    </source>
</evidence>
<dbReference type="Gene3D" id="1.10.287.130">
    <property type="match status" value="1"/>
</dbReference>
<dbReference type="InterPro" id="IPR005467">
    <property type="entry name" value="His_kinase_dom"/>
</dbReference>
<evidence type="ECO:0000256" key="1">
    <source>
        <dbReference type="ARBA" id="ARBA00000085"/>
    </source>
</evidence>
<evidence type="ECO:0000256" key="5">
    <source>
        <dbReference type="ARBA" id="ARBA00022679"/>
    </source>
</evidence>
<evidence type="ECO:0000256" key="13">
    <source>
        <dbReference type="SAM" id="Coils"/>
    </source>
</evidence>
<dbReference type="SUPFAM" id="SSF47384">
    <property type="entry name" value="Homodimeric domain of signal transducing histidine kinase"/>
    <property type="match status" value="1"/>
</dbReference>